<feature type="compositionally biased region" description="Basic and acidic residues" evidence="1">
    <location>
        <begin position="378"/>
        <end position="389"/>
    </location>
</feature>
<reference evidence="3 4" key="1">
    <citation type="submission" date="2023-05" db="EMBL/GenBank/DDBJ databases">
        <title>A 100% complete, gapless, phased diploid assembly of the Scenedesmus obliquus UTEX 3031 genome.</title>
        <authorList>
            <person name="Biondi T.C."/>
            <person name="Hanschen E.R."/>
            <person name="Kwon T."/>
            <person name="Eng W."/>
            <person name="Kruse C.P.S."/>
            <person name="Koehler S.I."/>
            <person name="Kunde Y."/>
            <person name="Gleasner C.D."/>
            <person name="You Mak K.T."/>
            <person name="Polle J."/>
            <person name="Hovde B.T."/>
            <person name="Starkenburg S.R."/>
        </authorList>
    </citation>
    <scope>NUCLEOTIDE SEQUENCE [LARGE SCALE GENOMIC DNA]</scope>
    <source>
        <strain evidence="3 4">DOE0152z</strain>
    </source>
</reference>
<feature type="region of interest" description="Disordered" evidence="1">
    <location>
        <begin position="310"/>
        <end position="329"/>
    </location>
</feature>
<dbReference type="SUPFAM" id="SSF49599">
    <property type="entry name" value="TRAF domain-like"/>
    <property type="match status" value="1"/>
</dbReference>
<dbReference type="Gene3D" id="2.60.210.10">
    <property type="entry name" value="Apoptosis, Tumor Necrosis Factor Receptor Associated Protein 2, Chain A"/>
    <property type="match status" value="1"/>
</dbReference>
<feature type="domain" description="MATH" evidence="2">
    <location>
        <begin position="12"/>
        <end position="144"/>
    </location>
</feature>
<evidence type="ECO:0000256" key="1">
    <source>
        <dbReference type="SAM" id="MobiDB-lite"/>
    </source>
</evidence>
<proteinExistence type="predicted"/>
<name>A0ABY8U2S2_TETOB</name>
<keyword evidence="4" id="KW-1185">Reference proteome</keyword>
<dbReference type="InterPro" id="IPR008974">
    <property type="entry name" value="TRAF-like"/>
</dbReference>
<sequence>MASHASPAQIKIRKEVWELVCVSSLLQSGRGTSAHSHWFSWAGARWQLSCSCNTNDDALGLSLRFQPKESQSCSAYVALHVLDRRQQGTAAAADASRYMPQHSFSAAAPELGVQRFLHLSGLFAAAADQSPYLLNDSILVAAQLSEEPLLVEELLPQHGEVMPSPLTPIFSGDLARFMSGSAFAEVRLAVFGADLQTAAAASPLAHISRLGRISGVLRRELGVQLKTLKVRPQGFGVWQPLVSLDTSQHVLQAFMALLYEPEVRMPVTLLGGLLDLAAKYDMPELELWALQQAQKAGRVLQKPTARGYGRVEVTPAPEPTTDASVQRSSSQDVIVKLSAPAELRRARSGATSESSELAAALKARYGSNGGFVEPAAEPESRSCGRDRFRNAGRQGSSSS</sequence>
<evidence type="ECO:0000313" key="3">
    <source>
        <dbReference type="EMBL" id="WIA15515.1"/>
    </source>
</evidence>
<dbReference type="Pfam" id="PF22486">
    <property type="entry name" value="MATH_2"/>
    <property type="match status" value="1"/>
</dbReference>
<gene>
    <name evidence="3" type="ORF">OEZ85_002151</name>
</gene>
<accession>A0ABY8U2S2</accession>
<dbReference type="EMBL" id="CP126213">
    <property type="protein sequence ID" value="WIA15515.1"/>
    <property type="molecule type" value="Genomic_DNA"/>
</dbReference>
<organism evidence="3 4">
    <name type="scientific">Tetradesmus obliquus</name>
    <name type="common">Green alga</name>
    <name type="synonym">Acutodesmus obliquus</name>
    <dbReference type="NCBI Taxonomy" id="3088"/>
    <lineage>
        <taxon>Eukaryota</taxon>
        <taxon>Viridiplantae</taxon>
        <taxon>Chlorophyta</taxon>
        <taxon>core chlorophytes</taxon>
        <taxon>Chlorophyceae</taxon>
        <taxon>CS clade</taxon>
        <taxon>Sphaeropleales</taxon>
        <taxon>Scenedesmaceae</taxon>
        <taxon>Tetradesmus</taxon>
    </lineage>
</organism>
<dbReference type="PROSITE" id="PS50144">
    <property type="entry name" value="MATH"/>
    <property type="match status" value="1"/>
</dbReference>
<feature type="region of interest" description="Disordered" evidence="1">
    <location>
        <begin position="368"/>
        <end position="399"/>
    </location>
</feature>
<evidence type="ECO:0000259" key="2">
    <source>
        <dbReference type="PROSITE" id="PS50144"/>
    </source>
</evidence>
<dbReference type="Proteomes" id="UP001244341">
    <property type="component" value="Chromosome 6b"/>
</dbReference>
<dbReference type="InterPro" id="IPR002083">
    <property type="entry name" value="MATH/TRAF_dom"/>
</dbReference>
<protein>
    <recommendedName>
        <fullName evidence="2">MATH domain-containing protein</fullName>
    </recommendedName>
</protein>
<evidence type="ECO:0000313" key="4">
    <source>
        <dbReference type="Proteomes" id="UP001244341"/>
    </source>
</evidence>